<reference evidence="3" key="1">
    <citation type="submission" date="2018-04" db="EMBL/GenBank/DDBJ databases">
        <authorList>
            <person name="Lucker S."/>
            <person name="Sakoula D."/>
        </authorList>
    </citation>
    <scope>NUCLEOTIDE SEQUENCE [LARGE SCALE GENOMIC DNA]</scope>
</reference>
<dbReference type="InterPro" id="IPR007352">
    <property type="entry name" value="DUF420"/>
</dbReference>
<evidence type="ECO:0008006" key="4">
    <source>
        <dbReference type="Google" id="ProtNLM"/>
    </source>
</evidence>
<keyword evidence="1" id="KW-0472">Membrane</keyword>
<feature type="transmembrane region" description="Helical" evidence="1">
    <location>
        <begin position="83"/>
        <end position="107"/>
    </location>
</feature>
<dbReference type="Proteomes" id="UP000248168">
    <property type="component" value="Unassembled WGS sequence"/>
</dbReference>
<gene>
    <name evidence="2" type="ORF">NITLEN_30037</name>
</gene>
<keyword evidence="3" id="KW-1185">Reference proteome</keyword>
<feature type="transmembrane region" description="Helical" evidence="1">
    <location>
        <begin position="12"/>
        <end position="32"/>
    </location>
</feature>
<evidence type="ECO:0000313" key="2">
    <source>
        <dbReference type="EMBL" id="SPP65123.1"/>
    </source>
</evidence>
<feature type="transmembrane region" description="Helical" evidence="1">
    <location>
        <begin position="44"/>
        <end position="63"/>
    </location>
</feature>
<accession>A0A330L7K7</accession>
<evidence type="ECO:0000256" key="1">
    <source>
        <dbReference type="SAM" id="Phobius"/>
    </source>
</evidence>
<keyword evidence="1" id="KW-1133">Transmembrane helix</keyword>
<dbReference type="AlphaFoldDB" id="A0A330L7K7"/>
<proteinExistence type="predicted"/>
<dbReference type="PANTHER" id="PTHR37692">
    <property type="entry name" value="HYPOTHETICAL MEMBRANE SPANNING PROTEIN"/>
    <property type="match status" value="1"/>
</dbReference>
<organism evidence="2 3">
    <name type="scientific">Nitrospira lenta</name>
    <dbReference type="NCBI Taxonomy" id="1436998"/>
    <lineage>
        <taxon>Bacteria</taxon>
        <taxon>Pseudomonadati</taxon>
        <taxon>Nitrospirota</taxon>
        <taxon>Nitrospiria</taxon>
        <taxon>Nitrospirales</taxon>
        <taxon>Nitrospiraceae</taxon>
        <taxon>Nitrospira</taxon>
    </lineage>
</organism>
<dbReference type="InParanoid" id="A0A330L7K7"/>
<dbReference type="PANTHER" id="PTHR37692:SF1">
    <property type="entry name" value="DUF420 DOMAIN-CONTAINING PROTEIN"/>
    <property type="match status" value="1"/>
</dbReference>
<feature type="transmembrane region" description="Helical" evidence="1">
    <location>
        <begin position="134"/>
        <end position="157"/>
    </location>
</feature>
<dbReference type="EMBL" id="OUNR01000016">
    <property type="protein sequence ID" value="SPP65123.1"/>
    <property type="molecule type" value="Genomic_DNA"/>
</dbReference>
<dbReference type="OrthoDB" id="9789400at2"/>
<dbReference type="Pfam" id="PF04238">
    <property type="entry name" value="DUF420"/>
    <property type="match status" value="1"/>
</dbReference>
<keyword evidence="1" id="KW-0812">Transmembrane</keyword>
<protein>
    <recommendedName>
        <fullName evidence="4">DUF420 domain-containing protein</fullName>
    </recommendedName>
</protein>
<name>A0A330L7K7_9BACT</name>
<sequence>MTGKDIMDLKSFLWYAVLTSITGAYFVALAGVRSAKSHDVPHHSRRMIIACTVVGIWLVAYVLKQIMFGREHFGGTSEQYWTLYLPVFATHMLFAVSTIGLGGYNLYMGLHRLRYGSVGAMAAGMTTHRRLGHLLLWTFSGTIGTAYLVYMMIFVWYKE</sequence>
<evidence type="ECO:0000313" key="3">
    <source>
        <dbReference type="Proteomes" id="UP000248168"/>
    </source>
</evidence>